<dbReference type="Proteomes" id="UP000694415">
    <property type="component" value="Unplaced"/>
</dbReference>
<evidence type="ECO:0000313" key="2">
    <source>
        <dbReference type="Proteomes" id="UP000694415"/>
    </source>
</evidence>
<keyword evidence="2" id="KW-1185">Reference proteome</keyword>
<reference evidence="1" key="2">
    <citation type="submission" date="2025-09" db="UniProtKB">
        <authorList>
            <consortium name="Ensembl"/>
        </authorList>
    </citation>
    <scope>IDENTIFICATION</scope>
</reference>
<dbReference type="AlphaFoldDB" id="A0A8C6H853"/>
<accession>A0A8C6H853</accession>
<name>A0A8C6H853_MUSSI</name>
<protein>
    <submittedName>
        <fullName evidence="1">Uncharacterized protein</fullName>
    </submittedName>
</protein>
<organism evidence="1 2">
    <name type="scientific">Mus spicilegus</name>
    <name type="common">Mound-building mouse</name>
    <dbReference type="NCBI Taxonomy" id="10103"/>
    <lineage>
        <taxon>Eukaryota</taxon>
        <taxon>Metazoa</taxon>
        <taxon>Chordata</taxon>
        <taxon>Craniata</taxon>
        <taxon>Vertebrata</taxon>
        <taxon>Euteleostomi</taxon>
        <taxon>Mammalia</taxon>
        <taxon>Eutheria</taxon>
        <taxon>Euarchontoglires</taxon>
        <taxon>Glires</taxon>
        <taxon>Rodentia</taxon>
        <taxon>Myomorpha</taxon>
        <taxon>Muroidea</taxon>
        <taxon>Muridae</taxon>
        <taxon>Murinae</taxon>
        <taxon>Mus</taxon>
        <taxon>Mus</taxon>
    </lineage>
</organism>
<dbReference type="GeneTree" id="ENSGT01140000286624"/>
<proteinExistence type="predicted"/>
<reference evidence="1" key="1">
    <citation type="submission" date="2025-08" db="UniProtKB">
        <authorList>
            <consortium name="Ensembl"/>
        </authorList>
    </citation>
    <scope>IDENTIFICATION</scope>
</reference>
<evidence type="ECO:0000313" key="1">
    <source>
        <dbReference type="Ensembl" id="ENSMSIP00000017699.1"/>
    </source>
</evidence>
<sequence>MECSAGFLLNVGSSGGARKRYPNCVSLWQRKESSKTVYSSGLRYGAQSGVWVLGETDPGGKDVGAAPAFEAPRSPEILFLEAPGGSRVIALQRASTRSFVWLCTFSWWYCHIT</sequence>
<dbReference type="Ensembl" id="ENSMSIT00000022394.1">
    <property type="protein sequence ID" value="ENSMSIP00000017699.1"/>
    <property type="gene ID" value="ENSMSIG00000015116.1"/>
</dbReference>